<dbReference type="Proteomes" id="UP000325811">
    <property type="component" value="Chromosome I"/>
</dbReference>
<dbReference type="EMBL" id="LR699553">
    <property type="protein sequence ID" value="VVD27257.1"/>
    <property type="molecule type" value="Genomic_DNA"/>
</dbReference>
<dbReference type="Pfam" id="PF13807">
    <property type="entry name" value="GNVR"/>
    <property type="match status" value="1"/>
</dbReference>
<dbReference type="AlphaFoldDB" id="A0A5Q4Z5V4"/>
<name>A0A5Q4Z5V4_9BURK</name>
<evidence type="ECO:0000256" key="7">
    <source>
        <dbReference type="ARBA" id="ARBA00022741"/>
    </source>
</evidence>
<evidence type="ECO:0000256" key="2">
    <source>
        <dbReference type="ARBA" id="ARBA00008883"/>
    </source>
</evidence>
<evidence type="ECO:0000259" key="17">
    <source>
        <dbReference type="Pfam" id="PF13614"/>
    </source>
</evidence>
<dbReference type="PANTHER" id="PTHR32309:SF32">
    <property type="entry name" value="TYROSINE-PROTEIN KINASE ETK-RELATED"/>
    <property type="match status" value="1"/>
</dbReference>
<evidence type="ECO:0000256" key="4">
    <source>
        <dbReference type="ARBA" id="ARBA00022519"/>
    </source>
</evidence>
<comment type="catalytic activity">
    <reaction evidence="13">
        <text>L-tyrosyl-[protein] + ATP = O-phospho-L-tyrosyl-[protein] + ADP + H(+)</text>
        <dbReference type="Rhea" id="RHEA:10596"/>
        <dbReference type="Rhea" id="RHEA-COMP:10136"/>
        <dbReference type="Rhea" id="RHEA-COMP:20101"/>
        <dbReference type="ChEBI" id="CHEBI:15378"/>
        <dbReference type="ChEBI" id="CHEBI:30616"/>
        <dbReference type="ChEBI" id="CHEBI:46858"/>
        <dbReference type="ChEBI" id="CHEBI:61978"/>
        <dbReference type="ChEBI" id="CHEBI:456216"/>
    </reaction>
</comment>
<dbReference type="SUPFAM" id="SSF52540">
    <property type="entry name" value="P-loop containing nucleoside triphosphate hydrolases"/>
    <property type="match status" value="1"/>
</dbReference>
<evidence type="ECO:0000256" key="13">
    <source>
        <dbReference type="ARBA" id="ARBA00053015"/>
    </source>
</evidence>
<keyword evidence="20" id="KW-1185">Reference proteome</keyword>
<dbReference type="Pfam" id="PF13614">
    <property type="entry name" value="AAA_31"/>
    <property type="match status" value="1"/>
</dbReference>
<keyword evidence="4" id="KW-0997">Cell inner membrane</keyword>
<keyword evidence="5" id="KW-0808">Transferase</keyword>
<dbReference type="KEGG" id="pdio:PDMSB3_0795"/>
<organism evidence="19 20">
    <name type="scientific">Paraburkholderia dioscoreae</name>
    <dbReference type="NCBI Taxonomy" id="2604047"/>
    <lineage>
        <taxon>Bacteria</taxon>
        <taxon>Pseudomonadati</taxon>
        <taxon>Pseudomonadota</taxon>
        <taxon>Betaproteobacteria</taxon>
        <taxon>Burkholderiales</taxon>
        <taxon>Burkholderiaceae</taxon>
        <taxon>Paraburkholderia</taxon>
    </lineage>
</organism>
<comment type="subcellular location">
    <subcellularLocation>
        <location evidence="1">Cell inner membrane</location>
        <topology evidence="1">Multi-pass membrane protein</topology>
    </subcellularLocation>
</comment>
<dbReference type="Pfam" id="PF23607">
    <property type="entry name" value="WZC_N"/>
    <property type="match status" value="1"/>
</dbReference>
<keyword evidence="8" id="KW-0418">Kinase</keyword>
<evidence type="ECO:0000259" key="16">
    <source>
        <dbReference type="Pfam" id="PF02706"/>
    </source>
</evidence>
<dbReference type="CDD" id="cd05387">
    <property type="entry name" value="BY-kinase"/>
    <property type="match status" value="1"/>
</dbReference>
<feature type="domain" description="AAA" evidence="17">
    <location>
        <begin position="626"/>
        <end position="743"/>
    </location>
</feature>
<keyword evidence="12" id="KW-0829">Tyrosine-protein kinase</keyword>
<feature type="compositionally biased region" description="Polar residues" evidence="14">
    <location>
        <begin position="528"/>
        <end position="543"/>
    </location>
</feature>
<evidence type="ECO:0000256" key="1">
    <source>
        <dbReference type="ARBA" id="ARBA00004429"/>
    </source>
</evidence>
<dbReference type="GO" id="GO:0004713">
    <property type="term" value="F:protein tyrosine kinase activity"/>
    <property type="evidence" value="ECO:0007669"/>
    <property type="project" value="UniProtKB-KW"/>
</dbReference>
<evidence type="ECO:0000313" key="20">
    <source>
        <dbReference type="Proteomes" id="UP000325811"/>
    </source>
</evidence>
<dbReference type="InterPro" id="IPR050445">
    <property type="entry name" value="Bact_polysacc_biosynth/exp"/>
</dbReference>
<reference evidence="19 20" key="1">
    <citation type="submission" date="2019-08" db="EMBL/GenBank/DDBJ databases">
        <authorList>
            <person name="Herpell B J."/>
        </authorList>
    </citation>
    <scope>NUCLEOTIDE SEQUENCE [LARGE SCALE GENOMIC DNA]</scope>
    <source>
        <strain evidence="20">Msb3</strain>
    </source>
</reference>
<keyword evidence="11 15" id="KW-0472">Membrane</keyword>
<evidence type="ECO:0000256" key="6">
    <source>
        <dbReference type="ARBA" id="ARBA00022692"/>
    </source>
</evidence>
<dbReference type="GO" id="GO:0005886">
    <property type="term" value="C:plasma membrane"/>
    <property type="evidence" value="ECO:0007669"/>
    <property type="project" value="UniProtKB-SubCell"/>
</dbReference>
<evidence type="ECO:0000256" key="5">
    <source>
        <dbReference type="ARBA" id="ARBA00022679"/>
    </source>
</evidence>
<feature type="transmembrane region" description="Helical" evidence="15">
    <location>
        <begin position="474"/>
        <end position="493"/>
    </location>
</feature>
<dbReference type="Pfam" id="PF02706">
    <property type="entry name" value="Wzz"/>
    <property type="match status" value="1"/>
</dbReference>
<keyword evidence="3" id="KW-1003">Cell membrane</keyword>
<feature type="region of interest" description="Disordered" evidence="14">
    <location>
        <begin position="528"/>
        <end position="563"/>
    </location>
</feature>
<evidence type="ECO:0000313" key="19">
    <source>
        <dbReference type="EMBL" id="VVD27257.1"/>
    </source>
</evidence>
<dbReference type="Gene3D" id="3.40.50.300">
    <property type="entry name" value="P-loop containing nucleotide triphosphate hydrolases"/>
    <property type="match status" value="1"/>
</dbReference>
<feature type="domain" description="Tyrosine-protein kinase G-rich" evidence="18">
    <location>
        <begin position="422"/>
        <end position="495"/>
    </location>
</feature>
<evidence type="ECO:0000256" key="11">
    <source>
        <dbReference type="ARBA" id="ARBA00023136"/>
    </source>
</evidence>
<evidence type="ECO:0000256" key="10">
    <source>
        <dbReference type="ARBA" id="ARBA00022989"/>
    </source>
</evidence>
<evidence type="ECO:0000256" key="8">
    <source>
        <dbReference type="ARBA" id="ARBA00022777"/>
    </source>
</evidence>
<keyword evidence="7" id="KW-0547">Nucleotide-binding</keyword>
<evidence type="ECO:0000256" key="15">
    <source>
        <dbReference type="SAM" id="Phobius"/>
    </source>
</evidence>
<feature type="domain" description="Polysaccharide chain length determinant N-terminal" evidence="16">
    <location>
        <begin position="42"/>
        <end position="137"/>
    </location>
</feature>
<dbReference type="PANTHER" id="PTHR32309">
    <property type="entry name" value="TYROSINE-PROTEIN KINASE"/>
    <property type="match status" value="1"/>
</dbReference>
<protein>
    <submittedName>
        <fullName evidence="19">Capsular biosynthesis protein</fullName>
    </submittedName>
</protein>
<sequence length="811" mass="88704">MIDAAKLVAPSRSWLPRTSEMAPLNTHILNSGSSRAGNDEGNFSLRDMLHLLRDHIWTLLAFVAVATTLATSYAFLSAPTYSADVVVRVDPPAPPDQNALGISRQDGTAQQQPGTQATAAEISLMQSRSVLEPVIRQFQFDVDVQPHAVPILGRFAEQFAYPGHPAKPWFGLSSFAWGGERLEIPSFNVPAYLEEKPLELIALEKGQYELRAPNGDILLRGETGKPVTMPDGLSITVKELIAWPGTQFTVTHRNALDAIDELRRQLKIAEVTKDTGIVQISFASKDRELTANVANAVAQQYIASAVSSRQLNDTKTLEFIQGELPRLKRDLTSAEQALSDYQSSTETMRPTTEAQSYLQGSIELQQRTSALQLQRTQAASLFTPNSQQVKTIDAQLAQLADAKRAFDSRFVSMPTSERRNAELTRDAKVAETIYLGMVSKAEELSVRRASATGGAHIVDDAMKPYRPIKPNRPLVIFAGGGLGFFIGAFFIVLRRYATTGVTDPLFVERRLDVPVLGEVLFSRQQAQLENETAVQTSQESVSGRNDDVPGLPDPHSLAPDSLDAQSSSAAFTRGLARDTAARILASRLPHEPSVEALREVRTQVCRDRLNKKNNIVMLTGPSPSTGKSFVAANLSILLTEVGLRILLIDADMRRGNLASFFKQSNRGGLSEVLQGKLRSADAVRSVGVRGLSFISCGAYPANPSELLMMHDFKQVVDQLSQQFDLVLVDTPPFLVVTDAAIMTPHAGATVLVLRSGMQSEDEISETVKKLRRAGGRLLGSVFNAIPKRASNWRSYEQAAQYTRTLSETDQV</sequence>
<accession>A0A5Q4Z5V4</accession>
<evidence type="ECO:0000256" key="14">
    <source>
        <dbReference type="SAM" id="MobiDB-lite"/>
    </source>
</evidence>
<dbReference type="InterPro" id="IPR025669">
    <property type="entry name" value="AAA_dom"/>
</dbReference>
<evidence type="ECO:0000259" key="18">
    <source>
        <dbReference type="Pfam" id="PF13807"/>
    </source>
</evidence>
<keyword evidence="10 15" id="KW-1133">Transmembrane helix</keyword>
<keyword evidence="6 15" id="KW-0812">Transmembrane</keyword>
<dbReference type="GO" id="GO:0005524">
    <property type="term" value="F:ATP binding"/>
    <property type="evidence" value="ECO:0007669"/>
    <property type="project" value="UniProtKB-KW"/>
</dbReference>
<dbReference type="InterPro" id="IPR027417">
    <property type="entry name" value="P-loop_NTPase"/>
</dbReference>
<proteinExistence type="inferred from homology"/>
<evidence type="ECO:0000256" key="9">
    <source>
        <dbReference type="ARBA" id="ARBA00022840"/>
    </source>
</evidence>
<keyword evidence="9" id="KW-0067">ATP-binding</keyword>
<evidence type="ECO:0000256" key="3">
    <source>
        <dbReference type="ARBA" id="ARBA00022475"/>
    </source>
</evidence>
<dbReference type="InterPro" id="IPR003856">
    <property type="entry name" value="LPS_length_determ_N"/>
</dbReference>
<comment type="similarity">
    <text evidence="2">Belongs to the etk/wzc family.</text>
</comment>
<dbReference type="InterPro" id="IPR032807">
    <property type="entry name" value="GNVR"/>
</dbReference>
<dbReference type="NCBIfam" id="TIGR01007">
    <property type="entry name" value="eps_fam"/>
    <property type="match status" value="1"/>
</dbReference>
<dbReference type="InterPro" id="IPR005702">
    <property type="entry name" value="Wzc-like_C"/>
</dbReference>
<gene>
    <name evidence="19" type="ORF">PDMSB3_0795</name>
</gene>
<evidence type="ECO:0000256" key="12">
    <source>
        <dbReference type="ARBA" id="ARBA00023137"/>
    </source>
</evidence>
<feature type="transmembrane region" description="Helical" evidence="15">
    <location>
        <begin position="56"/>
        <end position="76"/>
    </location>
</feature>